<sequence>MYRNITYLIPFSGLRHGVTEKHELEEEGYGLYPPSGLLTSIIQKVENRLRLRNKLVAVIELSNGGVDRFLPSETQMSASFLCKSSMSATYSHIWKSNHTFA</sequence>
<comment type="caution">
    <text evidence="1">The sequence shown here is derived from an EMBL/GenBank/DDBJ whole genome shotgun (WGS) entry which is preliminary data.</text>
</comment>
<organism evidence="1 2">
    <name type="scientific">Araneus ventricosus</name>
    <name type="common">Orbweaver spider</name>
    <name type="synonym">Epeira ventricosa</name>
    <dbReference type="NCBI Taxonomy" id="182803"/>
    <lineage>
        <taxon>Eukaryota</taxon>
        <taxon>Metazoa</taxon>
        <taxon>Ecdysozoa</taxon>
        <taxon>Arthropoda</taxon>
        <taxon>Chelicerata</taxon>
        <taxon>Arachnida</taxon>
        <taxon>Araneae</taxon>
        <taxon>Araneomorphae</taxon>
        <taxon>Entelegynae</taxon>
        <taxon>Araneoidea</taxon>
        <taxon>Araneidae</taxon>
        <taxon>Araneus</taxon>
    </lineage>
</organism>
<dbReference type="EMBL" id="BGPR01022552">
    <property type="protein sequence ID" value="GBN88967.1"/>
    <property type="molecule type" value="Genomic_DNA"/>
</dbReference>
<protein>
    <submittedName>
        <fullName evidence="1">Uncharacterized protein</fullName>
    </submittedName>
</protein>
<dbReference type="AlphaFoldDB" id="A0A4Y2SLJ9"/>
<keyword evidence="2" id="KW-1185">Reference proteome</keyword>
<gene>
    <name evidence="1" type="ORF">AVEN_176095_1</name>
</gene>
<proteinExistence type="predicted"/>
<reference evidence="1 2" key="1">
    <citation type="journal article" date="2019" name="Sci. Rep.">
        <title>Orb-weaving spider Araneus ventricosus genome elucidates the spidroin gene catalogue.</title>
        <authorList>
            <person name="Kono N."/>
            <person name="Nakamura H."/>
            <person name="Ohtoshi R."/>
            <person name="Moran D.A.P."/>
            <person name="Shinohara A."/>
            <person name="Yoshida Y."/>
            <person name="Fujiwara M."/>
            <person name="Mori M."/>
            <person name="Tomita M."/>
            <person name="Arakawa K."/>
        </authorList>
    </citation>
    <scope>NUCLEOTIDE SEQUENCE [LARGE SCALE GENOMIC DNA]</scope>
</reference>
<accession>A0A4Y2SLJ9</accession>
<evidence type="ECO:0000313" key="2">
    <source>
        <dbReference type="Proteomes" id="UP000499080"/>
    </source>
</evidence>
<evidence type="ECO:0000313" key="1">
    <source>
        <dbReference type="EMBL" id="GBN88967.1"/>
    </source>
</evidence>
<dbReference type="Proteomes" id="UP000499080">
    <property type="component" value="Unassembled WGS sequence"/>
</dbReference>
<name>A0A4Y2SLJ9_ARAVE</name>